<feature type="binding site" evidence="7">
    <location>
        <position position="162"/>
    </location>
    <ligand>
        <name>NADP(+)</name>
        <dbReference type="ChEBI" id="CHEBI:58349"/>
    </ligand>
</feature>
<keyword evidence="3 7" id="KW-0313">Glucose metabolism</keyword>
<accession>A0A136KGG5</accession>
<feature type="binding site" evidence="7">
    <location>
        <position position="196"/>
    </location>
    <ligand>
        <name>substrate</name>
    </ligand>
</feature>
<dbReference type="EC" id="1.1.1.49" evidence="7"/>
<dbReference type="GO" id="GO:0009051">
    <property type="term" value="P:pentose-phosphate shunt, oxidative branch"/>
    <property type="evidence" value="ECO:0007669"/>
    <property type="project" value="TreeGrafter"/>
</dbReference>
<dbReference type="HAMAP" id="MF_00966">
    <property type="entry name" value="G6PD"/>
    <property type="match status" value="1"/>
</dbReference>
<evidence type="ECO:0000313" key="11">
    <source>
        <dbReference type="Proteomes" id="UP000070449"/>
    </source>
</evidence>
<evidence type="ECO:0000256" key="5">
    <source>
        <dbReference type="ARBA" id="ARBA00023002"/>
    </source>
</evidence>
<dbReference type="InterPro" id="IPR001282">
    <property type="entry name" value="G6P_DH"/>
</dbReference>
<feature type="binding site" evidence="7">
    <location>
        <position position="230"/>
    </location>
    <ligand>
        <name>substrate</name>
    </ligand>
</feature>
<dbReference type="PRINTS" id="PR00079">
    <property type="entry name" value="G6PDHDRGNASE"/>
</dbReference>
<comment type="catalytic activity">
    <reaction evidence="7">
        <text>D-glucose 6-phosphate + NADP(+) = 6-phospho-D-glucono-1,5-lactone + NADPH + H(+)</text>
        <dbReference type="Rhea" id="RHEA:15841"/>
        <dbReference type="ChEBI" id="CHEBI:15378"/>
        <dbReference type="ChEBI" id="CHEBI:57783"/>
        <dbReference type="ChEBI" id="CHEBI:57955"/>
        <dbReference type="ChEBI" id="CHEBI:58349"/>
        <dbReference type="ChEBI" id="CHEBI:61548"/>
        <dbReference type="EC" id="1.1.1.49"/>
    </reaction>
</comment>
<dbReference type="PIRSF" id="PIRSF000110">
    <property type="entry name" value="G6PD"/>
    <property type="match status" value="1"/>
</dbReference>
<keyword evidence="6 7" id="KW-0119">Carbohydrate metabolism</keyword>
<evidence type="ECO:0000256" key="1">
    <source>
        <dbReference type="ARBA" id="ARBA00004937"/>
    </source>
</evidence>
<feature type="binding site" evidence="7">
    <location>
        <begin position="96"/>
        <end position="97"/>
    </location>
    <ligand>
        <name>NADP(+)</name>
        <dbReference type="ChEBI" id="CHEBI:58349"/>
    </ligand>
</feature>
<feature type="binding site" evidence="7">
    <location>
        <position position="356"/>
    </location>
    <ligand>
        <name>substrate</name>
    </ligand>
</feature>
<comment type="function">
    <text evidence="7">Catalyzes the oxidation of glucose 6-phosphate to 6-phosphogluconolactone.</text>
</comment>
<feature type="domain" description="Glucose-6-phosphate dehydrogenase NAD-binding" evidence="8">
    <location>
        <begin position="17"/>
        <end position="201"/>
    </location>
</feature>
<dbReference type="PATRIC" id="fig|1617427.3.peg.799"/>
<evidence type="ECO:0000259" key="9">
    <source>
        <dbReference type="Pfam" id="PF02781"/>
    </source>
</evidence>
<dbReference type="InterPro" id="IPR022674">
    <property type="entry name" value="G6P_DH_NAD-bd"/>
</dbReference>
<dbReference type="SUPFAM" id="SSF51735">
    <property type="entry name" value="NAD(P)-binding Rossmann-fold domains"/>
    <property type="match status" value="1"/>
</dbReference>
<reference evidence="10 11" key="1">
    <citation type="submission" date="2015-02" db="EMBL/GenBank/DDBJ databases">
        <title>Improved understanding of the partial-nitritation anammox process through 23 genomes representing the majority of the microbial community.</title>
        <authorList>
            <person name="Speth D.R."/>
            <person name="In T Zandt M."/>
            <person name="Guerrero Cruz S."/>
            <person name="Jetten M.S."/>
            <person name="Dutilh B.E."/>
        </authorList>
    </citation>
    <scope>NUCLEOTIDE SEQUENCE [LARGE SCALE GENOMIC DNA]</scope>
    <source>
        <strain evidence="10">OLB21</strain>
    </source>
</reference>
<dbReference type="NCBIfam" id="TIGR00871">
    <property type="entry name" value="zwf"/>
    <property type="match status" value="1"/>
</dbReference>
<evidence type="ECO:0000256" key="3">
    <source>
        <dbReference type="ARBA" id="ARBA00022526"/>
    </source>
</evidence>
<feature type="binding site" evidence="7">
    <location>
        <position position="351"/>
    </location>
    <ligand>
        <name>substrate</name>
    </ligand>
</feature>
<dbReference type="Gene3D" id="3.40.50.720">
    <property type="entry name" value="NAD(P)-binding Rossmann-like Domain"/>
    <property type="match status" value="1"/>
</dbReference>
<feature type="binding site" evidence="7">
    <location>
        <position position="249"/>
    </location>
    <ligand>
        <name>substrate</name>
    </ligand>
</feature>
<dbReference type="InterPro" id="IPR022675">
    <property type="entry name" value="G6P_DH_C"/>
</dbReference>
<proteinExistence type="inferred from homology"/>
<dbReference type="Pfam" id="PF02781">
    <property type="entry name" value="G6PD_C"/>
    <property type="match status" value="1"/>
</dbReference>
<evidence type="ECO:0000313" key="10">
    <source>
        <dbReference type="EMBL" id="KXK08511.1"/>
    </source>
</evidence>
<evidence type="ECO:0000256" key="6">
    <source>
        <dbReference type="ARBA" id="ARBA00023277"/>
    </source>
</evidence>
<dbReference type="STRING" id="1617427.UZ20_WS6002000770"/>
<organism evidence="10 11">
    <name type="scientific">candidate division WS6 bacterium OLB21</name>
    <dbReference type="NCBI Taxonomy" id="1617427"/>
    <lineage>
        <taxon>Bacteria</taxon>
        <taxon>Candidatus Dojkabacteria</taxon>
    </lineage>
</organism>
<dbReference type="GO" id="GO:0050661">
    <property type="term" value="F:NADP binding"/>
    <property type="evidence" value="ECO:0007669"/>
    <property type="project" value="UniProtKB-UniRule"/>
</dbReference>
<dbReference type="PANTHER" id="PTHR23429:SF0">
    <property type="entry name" value="GLUCOSE-6-PHOSPHATE 1-DEHYDROGENASE"/>
    <property type="match status" value="1"/>
</dbReference>
<dbReference type="UniPathway" id="UPA00115">
    <property type="reaction ID" value="UER00408"/>
</dbReference>
<dbReference type="GO" id="GO:0006006">
    <property type="term" value="P:glucose metabolic process"/>
    <property type="evidence" value="ECO:0007669"/>
    <property type="project" value="UniProtKB-KW"/>
</dbReference>
<feature type="binding site" evidence="7">
    <location>
        <position position="54"/>
    </location>
    <ligand>
        <name>NADP(+)</name>
        <dbReference type="ChEBI" id="CHEBI:58349"/>
    </ligand>
</feature>
<dbReference type="InterPro" id="IPR036291">
    <property type="entry name" value="NAD(P)-bd_dom_sf"/>
</dbReference>
<dbReference type="SUPFAM" id="SSF55347">
    <property type="entry name" value="Glyceraldehyde-3-phosphate dehydrogenase-like, C-terminal domain"/>
    <property type="match status" value="1"/>
</dbReference>
<name>A0A136KGG5_9BACT</name>
<evidence type="ECO:0000256" key="2">
    <source>
        <dbReference type="ARBA" id="ARBA00009975"/>
    </source>
</evidence>
<dbReference type="GO" id="GO:0004345">
    <property type="term" value="F:glucose-6-phosphate dehydrogenase activity"/>
    <property type="evidence" value="ECO:0007669"/>
    <property type="project" value="UniProtKB-UniRule"/>
</dbReference>
<evidence type="ECO:0000259" key="8">
    <source>
        <dbReference type="Pfam" id="PF00479"/>
    </source>
</evidence>
<evidence type="ECO:0000256" key="4">
    <source>
        <dbReference type="ARBA" id="ARBA00022857"/>
    </source>
</evidence>
<dbReference type="PANTHER" id="PTHR23429">
    <property type="entry name" value="GLUCOSE-6-PHOSPHATE 1-DEHYDROGENASE G6PD"/>
    <property type="match status" value="1"/>
</dbReference>
<dbReference type="InterPro" id="IPR019796">
    <property type="entry name" value="G6P_DH_AS"/>
</dbReference>
<feature type="domain" description="Glucose-6-phosphate dehydrogenase C-terminal" evidence="9">
    <location>
        <begin position="204"/>
        <end position="473"/>
    </location>
</feature>
<keyword evidence="5 7" id="KW-0560">Oxidoreductase</keyword>
<evidence type="ECO:0000256" key="7">
    <source>
        <dbReference type="HAMAP-Rule" id="MF_00966"/>
    </source>
</evidence>
<dbReference type="Gene3D" id="3.30.360.10">
    <property type="entry name" value="Dihydrodipicolinate Reductase, domain 2"/>
    <property type="match status" value="1"/>
</dbReference>
<dbReference type="EMBL" id="JYPD01000024">
    <property type="protein sequence ID" value="KXK08511.1"/>
    <property type="molecule type" value="Genomic_DNA"/>
</dbReference>
<feature type="binding site" evidence="7">
    <location>
        <position position="192"/>
    </location>
    <ligand>
        <name>substrate</name>
    </ligand>
</feature>
<dbReference type="Proteomes" id="UP000070449">
    <property type="component" value="Unassembled WGS sequence"/>
</dbReference>
<sequence>MKAEIFQDVANLPTIMVIFGATGDLTNRKLIPALYNLDRQGLLPDTFQIIAFARKNLTTKEFCEYSKSQISKYKVAQIEDVTWKRFTRRINYLHGDFKEDQAYTHLAKELNKIDSDLGVCTHKIFYLAISPDLYERVFQGIGHTRLNQICQNLKDTRVVIEKPFGRNLDSFLKLNAQVSSVFAEEQIYRIDHFLGKETVQNILYFKAGNPVFMSDWSESRIDTIDIVMHETLGVEDRAAYYDSYGQLRDMIQSHMLQLAALILAEIPESMDASTISKNKEEVLNSIYIENIKRDVHRAQYSEGVVEGKLVNAYAEEKGVKTNSITETYVRIKAKVKGGKWHGLKINLETGKRMPEKKTEIRLHYKSAEPTKGLVGKNCLIFRLQPSEGISLEMQVKKPNNAKLETVTMNFDYDRSFREILPDAYEKILLDVIRMSKNLFPSAAELEASWKFTDMIVDEWRNDNIEIAKYPAGTLVIN</sequence>
<dbReference type="GO" id="GO:0005829">
    <property type="term" value="C:cytosol"/>
    <property type="evidence" value="ECO:0007669"/>
    <property type="project" value="TreeGrafter"/>
</dbReference>
<comment type="pathway">
    <text evidence="1 7">Carbohydrate degradation; pentose phosphate pathway; D-ribulose 5-phosphate from D-glucose 6-phosphate (oxidative stage): step 1/3.</text>
</comment>
<gene>
    <name evidence="7 10" type="primary">zwf</name>
    <name evidence="10" type="ORF">UZ20_WS6002000770</name>
</gene>
<dbReference type="PROSITE" id="PS00069">
    <property type="entry name" value="G6P_DEHYDROGENASE"/>
    <property type="match status" value="1"/>
</dbReference>
<comment type="caution">
    <text evidence="10">The sequence shown here is derived from an EMBL/GenBank/DDBJ whole genome shotgun (WGS) entry which is preliminary data.</text>
</comment>
<feature type="active site" description="Proton acceptor" evidence="7">
    <location>
        <position position="254"/>
    </location>
</feature>
<dbReference type="AlphaFoldDB" id="A0A136KGG5"/>
<protein>
    <recommendedName>
        <fullName evidence="7">Glucose-6-phosphate 1-dehydrogenase</fullName>
        <shortName evidence="7">G6PD</shortName>
        <ecNumber evidence="7">1.1.1.49</ecNumber>
    </recommendedName>
</protein>
<dbReference type="Pfam" id="PF00479">
    <property type="entry name" value="G6PD_N"/>
    <property type="match status" value="1"/>
</dbReference>
<comment type="similarity">
    <text evidence="2 7">Belongs to the glucose-6-phosphate dehydrogenase family.</text>
</comment>
<comment type="caution">
    <text evidence="7">Lacks conserved residue(s) required for the propagation of feature annotation.</text>
</comment>
<keyword evidence="4 7" id="KW-0521">NADP</keyword>